<dbReference type="InterPro" id="IPR019074">
    <property type="entry name" value="YabQ"/>
</dbReference>
<keyword evidence="2" id="KW-0472">Membrane</keyword>
<keyword evidence="2" id="KW-1133">Transmembrane helix</keyword>
<evidence type="ECO:0000313" key="3">
    <source>
        <dbReference type="EMBL" id="MDM8157336.1"/>
    </source>
</evidence>
<feature type="transmembrane region" description="Helical" evidence="2">
    <location>
        <begin position="39"/>
        <end position="59"/>
    </location>
</feature>
<reference evidence="4" key="2">
    <citation type="submission" date="2023-06" db="EMBL/GenBank/DDBJ databases">
        <title>Identification and characterization of horizontal gene transfer across gut microbiota members of farm animals based on homology search.</title>
        <authorList>
            <person name="Zeman M."/>
            <person name="Kubasova T."/>
            <person name="Jahodarova E."/>
            <person name="Nykrynova M."/>
            <person name="Rychlik I."/>
        </authorList>
    </citation>
    <scope>NUCLEOTIDE SEQUENCE [LARGE SCALE GENOMIC DNA]</scope>
    <source>
        <strain evidence="4">ET39</strain>
    </source>
</reference>
<feature type="transmembrane region" description="Helical" evidence="2">
    <location>
        <begin position="6"/>
        <end position="27"/>
    </location>
</feature>
<evidence type="ECO:0000313" key="4">
    <source>
        <dbReference type="Proteomes" id="UP001529340"/>
    </source>
</evidence>
<sequence>MLLHIQIQVILYHLLAGWLYGLGFSFLQVLTQYRRRSFLTLLGEVLYHALAAVALFFGLLQLNGAVTNIYLVLFFLLGACVYYRFYYPLFYGWFSTVRHRFHTGFHKISVAKSRVLGIIKKNTHSKKRRRDRRGRKKETDADSTG</sequence>
<feature type="region of interest" description="Disordered" evidence="1">
    <location>
        <begin position="123"/>
        <end position="145"/>
    </location>
</feature>
<gene>
    <name evidence="3" type="ORF">QUV96_06770</name>
</gene>
<reference evidence="3 4" key="3">
    <citation type="submission" date="2023-06" db="EMBL/GenBank/DDBJ databases">
        <authorList>
            <person name="Zeman M."/>
            <person name="Kubasova T."/>
            <person name="Jahodarova E."/>
            <person name="Nykrynova M."/>
            <person name="Rychlik I."/>
        </authorList>
    </citation>
    <scope>NUCLEOTIDE SEQUENCE [LARGE SCALE GENOMIC DNA]</scope>
    <source>
        <strain evidence="3 4">ET39</strain>
    </source>
</reference>
<dbReference type="EMBL" id="JAUDCG010000025">
    <property type="protein sequence ID" value="MDM8157336.1"/>
    <property type="molecule type" value="Genomic_DNA"/>
</dbReference>
<protein>
    <submittedName>
        <fullName evidence="3">Spore cortex biosynthesis protein YabQ</fullName>
    </submittedName>
</protein>
<evidence type="ECO:0000256" key="2">
    <source>
        <dbReference type="SAM" id="Phobius"/>
    </source>
</evidence>
<dbReference type="Proteomes" id="UP001529340">
    <property type="component" value="Unassembled WGS sequence"/>
</dbReference>
<accession>A0ABT7UCH9</accession>
<comment type="caution">
    <text evidence="3">The sequence shown here is derived from an EMBL/GenBank/DDBJ whole genome shotgun (WGS) entry which is preliminary data.</text>
</comment>
<feature type="compositionally biased region" description="Basic residues" evidence="1">
    <location>
        <begin position="123"/>
        <end position="136"/>
    </location>
</feature>
<name>A0ABT7UCH9_9FIRM</name>
<feature type="transmembrane region" description="Helical" evidence="2">
    <location>
        <begin position="65"/>
        <end position="85"/>
    </location>
</feature>
<keyword evidence="4" id="KW-1185">Reference proteome</keyword>
<proteinExistence type="predicted"/>
<organism evidence="3 4">
    <name type="scientific">Amedibacillus dolichus</name>
    <dbReference type="NCBI Taxonomy" id="31971"/>
    <lineage>
        <taxon>Bacteria</taxon>
        <taxon>Bacillati</taxon>
        <taxon>Bacillota</taxon>
        <taxon>Erysipelotrichia</taxon>
        <taxon>Erysipelotrichales</taxon>
        <taxon>Erysipelotrichaceae</taxon>
        <taxon>Amedibacillus</taxon>
    </lineage>
</organism>
<dbReference type="NCBIfam" id="TIGR02893">
    <property type="entry name" value="spore_yabQ"/>
    <property type="match status" value="1"/>
</dbReference>
<dbReference type="RefSeq" id="WP_289607796.1">
    <property type="nucleotide sequence ID" value="NZ_JAUDCG010000025.1"/>
</dbReference>
<evidence type="ECO:0000256" key="1">
    <source>
        <dbReference type="SAM" id="MobiDB-lite"/>
    </source>
</evidence>
<keyword evidence="2" id="KW-0812">Transmembrane</keyword>
<dbReference type="Pfam" id="PF09578">
    <property type="entry name" value="Spore_YabQ"/>
    <property type="match status" value="1"/>
</dbReference>
<reference evidence="3 4" key="1">
    <citation type="submission" date="2023-06" db="EMBL/GenBank/DDBJ databases">
        <title>Identification and characterization of horizontal gene transfer across gut microbiota members of farm animals based on homology search.</title>
        <authorList>
            <person name="Schwarzerova J."/>
            <person name="Nykrynova M."/>
            <person name="Jureckova K."/>
            <person name="Cejkova D."/>
            <person name="Rychlik I."/>
        </authorList>
    </citation>
    <scope>NUCLEOTIDE SEQUENCE [LARGE SCALE GENOMIC DNA]</scope>
    <source>
        <strain evidence="3 4">ET39</strain>
    </source>
</reference>